<reference evidence="3" key="1">
    <citation type="submission" date="2022-11" db="EMBL/GenBank/DDBJ databases">
        <title>Robbsia betulipollinis sp. nov., isolated from pollen of birch (Betula pendula).</title>
        <authorList>
            <person name="Shi H."/>
            <person name="Ambika Manirajan B."/>
            <person name="Ratering S."/>
            <person name="Geissler-Plaum R."/>
            <person name="Schnell S."/>
        </authorList>
    </citation>
    <scope>NUCLEOTIDE SEQUENCE</scope>
    <source>
        <strain evidence="3">Bb-Pol-6</strain>
    </source>
</reference>
<keyword evidence="2" id="KW-0472">Membrane</keyword>
<keyword evidence="2" id="KW-1133">Transmembrane helix</keyword>
<sequence>MMFADLTEMPLSIVFLLCGLATLSLYFTLRFVFPAVLLLVRIRRAIRHLRRIAVTEADDADVDTIFKADLHLARSWRNYRKTLAPASRAGGGRATMPASVCFDRQENVEIPMKLEFFRHCPGLMTSIGIFGTFSGLLFGLHRFAAAIVSPPAAPGASTPPAGPPSHDAHLSNPDGTFSSFGPVASAPAPPPPGLKVLDQIDDGATGAHHMGGAAVAHASAALRSVVDANTLTVALGRLLHSVSDAFVVSAIAVLCAFFTTFFEKLLMAYCFQHLQELSSTIDKLFDFSPGDDPMTRLTRSSEATEKQTRRIALSLDGIAISRDRSPEAATKPTI</sequence>
<feature type="region of interest" description="Disordered" evidence="1">
    <location>
        <begin position="152"/>
        <end position="172"/>
    </location>
</feature>
<dbReference type="RefSeq" id="WP_267846984.1">
    <property type="nucleotide sequence ID" value="NZ_JAPMXC010000001.1"/>
</dbReference>
<feature type="transmembrane region" description="Helical" evidence="2">
    <location>
        <begin position="12"/>
        <end position="40"/>
    </location>
</feature>
<evidence type="ECO:0000313" key="3">
    <source>
        <dbReference type="EMBL" id="MCY0387229.1"/>
    </source>
</evidence>
<organism evidence="3 4">
    <name type="scientific">Robbsia betulipollinis</name>
    <dbReference type="NCBI Taxonomy" id="2981849"/>
    <lineage>
        <taxon>Bacteria</taxon>
        <taxon>Pseudomonadati</taxon>
        <taxon>Pseudomonadota</taxon>
        <taxon>Betaproteobacteria</taxon>
        <taxon>Burkholderiales</taxon>
        <taxon>Burkholderiaceae</taxon>
        <taxon>Robbsia</taxon>
    </lineage>
</organism>
<keyword evidence="2" id="KW-0812">Transmembrane</keyword>
<evidence type="ECO:0000256" key="2">
    <source>
        <dbReference type="SAM" id="Phobius"/>
    </source>
</evidence>
<evidence type="ECO:0000256" key="1">
    <source>
        <dbReference type="SAM" id="MobiDB-lite"/>
    </source>
</evidence>
<feature type="transmembrane region" description="Helical" evidence="2">
    <location>
        <begin position="245"/>
        <end position="262"/>
    </location>
</feature>
<dbReference type="EMBL" id="JAPMXC010000001">
    <property type="protein sequence ID" value="MCY0387229.1"/>
    <property type="molecule type" value="Genomic_DNA"/>
</dbReference>
<gene>
    <name evidence="3" type="ORF">OVY01_08280</name>
</gene>
<feature type="transmembrane region" description="Helical" evidence="2">
    <location>
        <begin position="122"/>
        <end position="141"/>
    </location>
</feature>
<protein>
    <submittedName>
        <fullName evidence="3">Uncharacterized protein</fullName>
    </submittedName>
</protein>
<dbReference type="Proteomes" id="UP001082899">
    <property type="component" value="Unassembled WGS sequence"/>
</dbReference>
<comment type="caution">
    <text evidence="3">The sequence shown here is derived from an EMBL/GenBank/DDBJ whole genome shotgun (WGS) entry which is preliminary data.</text>
</comment>
<accession>A0ABT3ZL22</accession>
<proteinExistence type="predicted"/>
<name>A0ABT3ZL22_9BURK</name>
<evidence type="ECO:0000313" key="4">
    <source>
        <dbReference type="Proteomes" id="UP001082899"/>
    </source>
</evidence>
<keyword evidence="4" id="KW-1185">Reference proteome</keyword>